<dbReference type="Proteomes" id="UP000184546">
    <property type="component" value="Unassembled WGS sequence"/>
</dbReference>
<dbReference type="RefSeq" id="XP_020057147.1">
    <property type="nucleotide sequence ID" value="XM_020196048.1"/>
</dbReference>
<dbReference type="InterPro" id="IPR011008">
    <property type="entry name" value="Dimeric_a/b-barrel"/>
</dbReference>
<dbReference type="EMBL" id="KV878975">
    <property type="protein sequence ID" value="OJK00808.1"/>
    <property type="molecule type" value="Genomic_DNA"/>
</dbReference>
<dbReference type="Pfam" id="PF03992">
    <property type="entry name" value="ABM"/>
    <property type="match status" value="1"/>
</dbReference>
<accession>A0A1L9WY47</accession>
<dbReference type="OMA" id="EWKEEFC"/>
<dbReference type="Gene3D" id="3.30.70.100">
    <property type="match status" value="1"/>
</dbReference>
<dbReference type="GeneID" id="30969862"/>
<evidence type="ECO:0000313" key="3">
    <source>
        <dbReference type="Proteomes" id="UP000184546"/>
    </source>
</evidence>
<dbReference type="STRING" id="690307.A0A1L9WY47"/>
<dbReference type="OrthoDB" id="3450712at2759"/>
<evidence type="ECO:0000259" key="1">
    <source>
        <dbReference type="Pfam" id="PF03992"/>
    </source>
</evidence>
<protein>
    <recommendedName>
        <fullName evidence="1">ABM domain-containing protein</fullName>
    </recommendedName>
</protein>
<dbReference type="AlphaFoldDB" id="A0A1L9WY47"/>
<reference evidence="3" key="1">
    <citation type="journal article" date="2017" name="Genome Biol.">
        <title>Comparative genomics reveals high biological diversity and specific adaptations in the industrially and medically important fungal genus Aspergillus.</title>
        <authorList>
            <person name="de Vries R.P."/>
            <person name="Riley R."/>
            <person name="Wiebenga A."/>
            <person name="Aguilar-Osorio G."/>
            <person name="Amillis S."/>
            <person name="Uchima C.A."/>
            <person name="Anderluh G."/>
            <person name="Asadollahi M."/>
            <person name="Askin M."/>
            <person name="Barry K."/>
            <person name="Battaglia E."/>
            <person name="Bayram O."/>
            <person name="Benocci T."/>
            <person name="Braus-Stromeyer S.A."/>
            <person name="Caldana C."/>
            <person name="Canovas D."/>
            <person name="Cerqueira G.C."/>
            <person name="Chen F."/>
            <person name="Chen W."/>
            <person name="Choi C."/>
            <person name="Clum A."/>
            <person name="Dos Santos R.A."/>
            <person name="Damasio A.R."/>
            <person name="Diallinas G."/>
            <person name="Emri T."/>
            <person name="Fekete E."/>
            <person name="Flipphi M."/>
            <person name="Freyberg S."/>
            <person name="Gallo A."/>
            <person name="Gournas C."/>
            <person name="Habgood R."/>
            <person name="Hainaut M."/>
            <person name="Harispe M.L."/>
            <person name="Henrissat B."/>
            <person name="Hilden K.S."/>
            <person name="Hope R."/>
            <person name="Hossain A."/>
            <person name="Karabika E."/>
            <person name="Karaffa L."/>
            <person name="Karanyi Z."/>
            <person name="Krasevec N."/>
            <person name="Kuo A."/>
            <person name="Kusch H."/>
            <person name="LaButti K."/>
            <person name="Lagendijk E.L."/>
            <person name="Lapidus A."/>
            <person name="Levasseur A."/>
            <person name="Lindquist E."/>
            <person name="Lipzen A."/>
            <person name="Logrieco A.F."/>
            <person name="MacCabe A."/>
            <person name="Maekelae M.R."/>
            <person name="Malavazi I."/>
            <person name="Melin P."/>
            <person name="Meyer V."/>
            <person name="Mielnichuk N."/>
            <person name="Miskei M."/>
            <person name="Molnar A.P."/>
            <person name="Mule G."/>
            <person name="Ngan C.Y."/>
            <person name="Orejas M."/>
            <person name="Orosz E."/>
            <person name="Ouedraogo J.P."/>
            <person name="Overkamp K.M."/>
            <person name="Park H.-S."/>
            <person name="Perrone G."/>
            <person name="Piumi F."/>
            <person name="Punt P.J."/>
            <person name="Ram A.F."/>
            <person name="Ramon A."/>
            <person name="Rauscher S."/>
            <person name="Record E."/>
            <person name="Riano-Pachon D.M."/>
            <person name="Robert V."/>
            <person name="Roehrig J."/>
            <person name="Ruller R."/>
            <person name="Salamov A."/>
            <person name="Salih N.S."/>
            <person name="Samson R.A."/>
            <person name="Sandor E."/>
            <person name="Sanguinetti M."/>
            <person name="Schuetze T."/>
            <person name="Sepcic K."/>
            <person name="Shelest E."/>
            <person name="Sherlock G."/>
            <person name="Sophianopoulou V."/>
            <person name="Squina F.M."/>
            <person name="Sun H."/>
            <person name="Susca A."/>
            <person name="Todd R.B."/>
            <person name="Tsang A."/>
            <person name="Unkles S.E."/>
            <person name="van de Wiele N."/>
            <person name="van Rossen-Uffink D."/>
            <person name="Oliveira J.V."/>
            <person name="Vesth T.C."/>
            <person name="Visser J."/>
            <person name="Yu J.-H."/>
            <person name="Zhou M."/>
            <person name="Andersen M.R."/>
            <person name="Archer D.B."/>
            <person name="Baker S.E."/>
            <person name="Benoit I."/>
            <person name="Brakhage A.A."/>
            <person name="Braus G.H."/>
            <person name="Fischer R."/>
            <person name="Frisvad J.C."/>
            <person name="Goldman G.H."/>
            <person name="Houbraken J."/>
            <person name="Oakley B."/>
            <person name="Pocsi I."/>
            <person name="Scazzocchio C."/>
            <person name="Seiboth B."/>
            <person name="vanKuyk P.A."/>
            <person name="Wortman J."/>
            <person name="Dyer P.S."/>
            <person name="Grigoriev I.V."/>
        </authorList>
    </citation>
    <scope>NUCLEOTIDE SEQUENCE [LARGE SCALE GENOMIC DNA]</scope>
    <source>
        <strain evidence="3">ATCC 16872 / CBS 172.66 / WB 5094</strain>
    </source>
</reference>
<feature type="domain" description="ABM" evidence="1">
    <location>
        <begin position="7"/>
        <end position="80"/>
    </location>
</feature>
<keyword evidence="3" id="KW-1185">Reference proteome</keyword>
<gene>
    <name evidence="2" type="ORF">ASPACDRAFT_117323</name>
</gene>
<organism evidence="2 3">
    <name type="scientific">Aspergillus aculeatus (strain ATCC 16872 / CBS 172.66 / WB 5094)</name>
    <dbReference type="NCBI Taxonomy" id="690307"/>
    <lineage>
        <taxon>Eukaryota</taxon>
        <taxon>Fungi</taxon>
        <taxon>Dikarya</taxon>
        <taxon>Ascomycota</taxon>
        <taxon>Pezizomycotina</taxon>
        <taxon>Eurotiomycetes</taxon>
        <taxon>Eurotiomycetidae</taxon>
        <taxon>Eurotiales</taxon>
        <taxon>Aspergillaceae</taxon>
        <taxon>Aspergillus</taxon>
        <taxon>Aspergillus subgen. Circumdati</taxon>
    </lineage>
</organism>
<dbReference type="SUPFAM" id="SSF54909">
    <property type="entry name" value="Dimeric alpha+beta barrel"/>
    <property type="match status" value="1"/>
</dbReference>
<evidence type="ECO:0000313" key="2">
    <source>
        <dbReference type="EMBL" id="OJK00808.1"/>
    </source>
</evidence>
<name>A0A1L9WY47_ASPA1</name>
<proteinExistence type="predicted"/>
<sequence length="234" mass="27400">MITKYRPITVITELQVPQGLELDAEQWAGCFQPLVHAEGHRGTFWGRSQKEPGVVLLVTLWGHPDELRDFQNSPCAQLFRESLLAANAIQLSYHEALMDEYWFPSLERAFVQFYWVYLPAAMTPEQETRLSEFHGLKTPALGPSIPASRSRSTRLPKKIWATQTELWRGQEARLMLWAHFWRDEKAADFRFLEEDLVTHQNKTEVLFEVLVEAGALEWREDFYQFHEVPRLRTL</sequence>
<dbReference type="VEuPathDB" id="FungiDB:ASPACDRAFT_117323"/>
<dbReference type="InterPro" id="IPR007138">
    <property type="entry name" value="ABM_dom"/>
</dbReference>